<dbReference type="AlphaFoldDB" id="A0A4R1BYF8"/>
<keyword evidence="2" id="KW-1185">Reference proteome</keyword>
<dbReference type="EMBL" id="SJZJ01000019">
    <property type="protein sequence ID" value="TCJ23051.1"/>
    <property type="molecule type" value="Genomic_DNA"/>
</dbReference>
<dbReference type="InterPro" id="IPR010982">
    <property type="entry name" value="Lambda_DNA-bd_dom_sf"/>
</dbReference>
<comment type="caution">
    <text evidence="1">The sequence shown here is derived from an EMBL/GenBank/DDBJ whole genome shotgun (WGS) entry which is preliminary data.</text>
</comment>
<dbReference type="RefSeq" id="WP_131584392.1">
    <property type="nucleotide sequence ID" value="NZ_SJZJ01000019.1"/>
</dbReference>
<dbReference type="SUPFAM" id="SSF47413">
    <property type="entry name" value="lambda repressor-like DNA-binding domains"/>
    <property type="match status" value="1"/>
</dbReference>
<dbReference type="OrthoDB" id="4804677at2"/>
<evidence type="ECO:0000313" key="1">
    <source>
        <dbReference type="EMBL" id="TCJ23051.1"/>
    </source>
</evidence>
<dbReference type="GO" id="GO:0003677">
    <property type="term" value="F:DNA binding"/>
    <property type="evidence" value="ECO:0007669"/>
    <property type="project" value="InterPro"/>
</dbReference>
<evidence type="ECO:0008006" key="3">
    <source>
        <dbReference type="Google" id="ProtNLM"/>
    </source>
</evidence>
<protein>
    <recommendedName>
        <fullName evidence="3">XRE family transcriptional regulator</fullName>
    </recommendedName>
</protein>
<gene>
    <name evidence="1" type="ORF">EPD65_11860</name>
</gene>
<name>A0A4R1BYF8_9ACTN</name>
<accession>A0A4R1BYF8</accession>
<organism evidence="1 2">
    <name type="scientific">Nocardioides jejuensis</name>
    <dbReference type="NCBI Taxonomy" id="2502782"/>
    <lineage>
        <taxon>Bacteria</taxon>
        <taxon>Bacillati</taxon>
        <taxon>Actinomycetota</taxon>
        <taxon>Actinomycetes</taxon>
        <taxon>Propionibacteriales</taxon>
        <taxon>Nocardioidaceae</taxon>
        <taxon>Nocardioides</taxon>
    </lineage>
</organism>
<dbReference type="Proteomes" id="UP000295453">
    <property type="component" value="Unassembled WGS sequence"/>
</dbReference>
<proteinExistence type="predicted"/>
<evidence type="ECO:0000313" key="2">
    <source>
        <dbReference type="Proteomes" id="UP000295453"/>
    </source>
</evidence>
<sequence>MTSIDPSSAAMGQAVRGALAQAGLTQDDSAPLLNMGLNSLSRRINGLLPFKWPELVQVSTLTGVPLLDLVTNAERIAAKAAA</sequence>
<reference evidence="1 2" key="1">
    <citation type="submission" date="2019-03" db="EMBL/GenBank/DDBJ databases">
        <authorList>
            <person name="Kim M.K.M."/>
        </authorList>
    </citation>
    <scope>NUCLEOTIDE SEQUENCE [LARGE SCALE GENOMIC DNA]</scope>
    <source>
        <strain evidence="1 2">18JY15-6</strain>
    </source>
</reference>